<evidence type="ECO:0000313" key="3">
    <source>
        <dbReference type="Proteomes" id="UP000305095"/>
    </source>
</evidence>
<feature type="chain" id="PRO_5020979055" evidence="1">
    <location>
        <begin position="25"/>
        <end position="408"/>
    </location>
</feature>
<dbReference type="CDD" id="cd15482">
    <property type="entry name" value="Sialidase_non-viral"/>
    <property type="match status" value="1"/>
</dbReference>
<dbReference type="Gene3D" id="2.120.10.10">
    <property type="match status" value="2"/>
</dbReference>
<sequence>MTYRKPVVLTLLATLMLAALPSLAVAQMSHQHASEAACEQTDLRCATKVTPAFGRDGTLWLAWMAGGQISVASSKDQGKSFSRPVQVTRERLNLDWGPDARPKFAIDANGNIAVAFSIFRDQNFNGQVLTTRSTDGGRSFDAPKPITASNESQRFEAFGFDPAGAVFAAWLDKRNRVPAQERGQKYDGAGLFFASSGDGGATYSDARLVADNTCECCRLALAFDGAGHPVIVFRNIFEGGVRDHAIVTFSDLATPGEIHRVSRDDWQIAACPHHGPSLTISSEGTYHVTWYTNGKARKGLFYARSRDGGKTFSDPLPVGQPNRSPSRPQIIAGPQGLVMAWKEFDGQKTTIDLMTSHDDGATWSKPTVIADTADSSDHPLLVSDSRKTYLSWMTKADGYHFQAIEGEP</sequence>
<dbReference type="SUPFAM" id="SSF50939">
    <property type="entry name" value="Sialidases"/>
    <property type="match status" value="1"/>
</dbReference>
<name>A0A4U6S8C6_BRAEL</name>
<evidence type="ECO:0000256" key="1">
    <source>
        <dbReference type="SAM" id="SignalP"/>
    </source>
</evidence>
<dbReference type="EMBL" id="SZZP01000004">
    <property type="protein sequence ID" value="TKV82522.1"/>
    <property type="molecule type" value="Genomic_DNA"/>
</dbReference>
<accession>A0A4U6S8C6</accession>
<dbReference type="AlphaFoldDB" id="A0A4U6S8C6"/>
<gene>
    <name evidence="2" type="ORF">FDV58_08590</name>
</gene>
<proteinExistence type="predicted"/>
<protein>
    <submittedName>
        <fullName evidence="2">Exo-alpha-sialidase</fullName>
    </submittedName>
</protein>
<dbReference type="RefSeq" id="WP_137477851.1">
    <property type="nucleotide sequence ID" value="NZ_SZZP01000004.1"/>
</dbReference>
<keyword evidence="1" id="KW-0732">Signal</keyword>
<feature type="signal peptide" evidence="1">
    <location>
        <begin position="1"/>
        <end position="24"/>
    </location>
</feature>
<organism evidence="2 3">
    <name type="scientific">Bradyrhizobium elkanii</name>
    <dbReference type="NCBI Taxonomy" id="29448"/>
    <lineage>
        <taxon>Bacteria</taxon>
        <taxon>Pseudomonadati</taxon>
        <taxon>Pseudomonadota</taxon>
        <taxon>Alphaproteobacteria</taxon>
        <taxon>Hyphomicrobiales</taxon>
        <taxon>Nitrobacteraceae</taxon>
        <taxon>Bradyrhizobium</taxon>
    </lineage>
</organism>
<dbReference type="InterPro" id="IPR036278">
    <property type="entry name" value="Sialidase_sf"/>
</dbReference>
<comment type="caution">
    <text evidence="2">The sequence shown here is derived from an EMBL/GenBank/DDBJ whole genome shotgun (WGS) entry which is preliminary data.</text>
</comment>
<dbReference type="Proteomes" id="UP000305095">
    <property type="component" value="Unassembled WGS sequence"/>
</dbReference>
<evidence type="ECO:0000313" key="2">
    <source>
        <dbReference type="EMBL" id="TKV82522.1"/>
    </source>
</evidence>
<reference evidence="2 3" key="1">
    <citation type="submission" date="2019-05" db="EMBL/GenBank/DDBJ databases">
        <title>Draft Genome of Bradyrhizobium elkanii strain SEMIA 938, Used in Commercial Inoculants for Lupinus spp. in Brazil.</title>
        <authorList>
            <person name="Hungria M."/>
            <person name="Delamuta J.R.M."/>
            <person name="Ribeiro R.A."/>
            <person name="Nogueira M.A."/>
        </authorList>
    </citation>
    <scope>NUCLEOTIDE SEQUENCE [LARGE SCALE GENOMIC DNA]</scope>
    <source>
        <strain evidence="2 3">Semia 938</strain>
    </source>
</reference>